<sequence>MKTSKPFLLLLFFIPPTIAGIDTELSNAYAAFQSGDNKAAQKAYNNVLQQDQNNRDALLGLAALALRGGDRHRAQQYYQSLLQKYPQDTLAQVCLINTLDQHAPASETQLKLILAQTPQSAYIHFSLGTLYAKQGRWAAAQQAFLNALAFDKKQADYAYNLAVSSDHLNQSRLALTYYQQALQLAQNQPVVNFNPQAVQKRVQTLNAFISSE</sequence>
<dbReference type="InterPro" id="IPR019734">
    <property type="entry name" value="TPR_rpt"/>
</dbReference>
<proteinExistence type="predicted"/>
<dbReference type="Pfam" id="PF14559">
    <property type="entry name" value="TPR_19"/>
    <property type="match status" value="1"/>
</dbReference>
<dbReference type="SMART" id="SM00028">
    <property type="entry name" value="TPR"/>
    <property type="match status" value="4"/>
</dbReference>
<evidence type="ECO:0000256" key="3">
    <source>
        <dbReference type="PROSITE-ProRule" id="PRU00339"/>
    </source>
</evidence>
<feature type="repeat" description="TPR" evidence="3">
    <location>
        <begin position="121"/>
        <end position="154"/>
    </location>
</feature>
<evidence type="ECO:0000256" key="4">
    <source>
        <dbReference type="SAM" id="SignalP"/>
    </source>
</evidence>
<protein>
    <submittedName>
        <fullName evidence="5">TPR repeat-containing protein</fullName>
    </submittedName>
</protein>
<evidence type="ECO:0000256" key="2">
    <source>
        <dbReference type="ARBA" id="ARBA00022803"/>
    </source>
</evidence>
<dbReference type="PANTHER" id="PTHR44227:SF3">
    <property type="entry name" value="PROTEIN O-MANNOSYL-TRANSFERASE TMTC4"/>
    <property type="match status" value="1"/>
</dbReference>
<gene>
    <name evidence="5" type="ORF">THIOM_003264</name>
</gene>
<keyword evidence="2 3" id="KW-0802">TPR repeat</keyword>
<evidence type="ECO:0000256" key="1">
    <source>
        <dbReference type="ARBA" id="ARBA00022737"/>
    </source>
</evidence>
<keyword evidence="1" id="KW-0677">Repeat</keyword>
<organism evidence="5 6">
    <name type="scientific">Candidatus Thiomargarita nelsonii</name>
    <dbReference type="NCBI Taxonomy" id="1003181"/>
    <lineage>
        <taxon>Bacteria</taxon>
        <taxon>Pseudomonadati</taxon>
        <taxon>Pseudomonadota</taxon>
        <taxon>Gammaproteobacteria</taxon>
        <taxon>Thiotrichales</taxon>
        <taxon>Thiotrichaceae</taxon>
        <taxon>Thiomargarita</taxon>
    </lineage>
</organism>
<name>A0A176RYX2_9GAMM</name>
<evidence type="ECO:0000313" key="6">
    <source>
        <dbReference type="Proteomes" id="UP000076962"/>
    </source>
</evidence>
<dbReference type="SUPFAM" id="SSF48452">
    <property type="entry name" value="TPR-like"/>
    <property type="match status" value="1"/>
</dbReference>
<dbReference type="EMBL" id="LUTY01001955">
    <property type="protein sequence ID" value="OAD20991.1"/>
    <property type="molecule type" value="Genomic_DNA"/>
</dbReference>
<evidence type="ECO:0000313" key="5">
    <source>
        <dbReference type="EMBL" id="OAD20991.1"/>
    </source>
</evidence>
<keyword evidence="4" id="KW-0732">Signal</keyword>
<dbReference type="Proteomes" id="UP000076962">
    <property type="component" value="Unassembled WGS sequence"/>
</dbReference>
<feature type="chain" id="PRO_5008048960" evidence="4">
    <location>
        <begin position="20"/>
        <end position="212"/>
    </location>
</feature>
<dbReference type="Gene3D" id="1.25.40.10">
    <property type="entry name" value="Tetratricopeptide repeat domain"/>
    <property type="match status" value="2"/>
</dbReference>
<keyword evidence="6" id="KW-1185">Reference proteome</keyword>
<accession>A0A176RYX2</accession>
<dbReference type="InterPro" id="IPR011990">
    <property type="entry name" value="TPR-like_helical_dom_sf"/>
</dbReference>
<dbReference type="PROSITE" id="PS50005">
    <property type="entry name" value="TPR"/>
    <property type="match status" value="1"/>
</dbReference>
<comment type="caution">
    <text evidence="5">The sequence shown here is derived from an EMBL/GenBank/DDBJ whole genome shotgun (WGS) entry which is preliminary data.</text>
</comment>
<feature type="signal peptide" evidence="4">
    <location>
        <begin position="1"/>
        <end position="19"/>
    </location>
</feature>
<reference evidence="5 6" key="1">
    <citation type="submission" date="2016-05" db="EMBL/GenBank/DDBJ databases">
        <title>Single-cell genome of chain-forming Candidatus Thiomargarita nelsonii and comparison to other large sulfur-oxidizing bacteria.</title>
        <authorList>
            <person name="Winkel M."/>
            <person name="Salman V."/>
            <person name="Woyke T."/>
            <person name="Schulz-Vogt H."/>
            <person name="Richter M."/>
            <person name="Flood B."/>
            <person name="Bailey J."/>
            <person name="Amann R."/>
            <person name="Mussmann M."/>
        </authorList>
    </citation>
    <scope>NUCLEOTIDE SEQUENCE [LARGE SCALE GENOMIC DNA]</scope>
    <source>
        <strain evidence="5 6">THI036</strain>
    </source>
</reference>
<dbReference type="PANTHER" id="PTHR44227">
    <property type="match status" value="1"/>
</dbReference>
<dbReference type="AlphaFoldDB" id="A0A176RYX2"/>
<dbReference type="Pfam" id="PF13432">
    <property type="entry name" value="TPR_16"/>
    <property type="match status" value="1"/>
</dbReference>
<dbReference type="InterPro" id="IPR052346">
    <property type="entry name" value="O-mannosyl-transferase_TMTC"/>
</dbReference>